<reference evidence="1" key="1">
    <citation type="journal article" date="2023" name="Mol. Phylogenet. Evol.">
        <title>Genome-scale phylogeny and comparative genomics of the fungal order Sordariales.</title>
        <authorList>
            <person name="Hensen N."/>
            <person name="Bonometti L."/>
            <person name="Westerberg I."/>
            <person name="Brannstrom I.O."/>
            <person name="Guillou S."/>
            <person name="Cros-Aarteil S."/>
            <person name="Calhoun S."/>
            <person name="Haridas S."/>
            <person name="Kuo A."/>
            <person name="Mondo S."/>
            <person name="Pangilinan J."/>
            <person name="Riley R."/>
            <person name="LaButti K."/>
            <person name="Andreopoulos B."/>
            <person name="Lipzen A."/>
            <person name="Chen C."/>
            <person name="Yan M."/>
            <person name="Daum C."/>
            <person name="Ng V."/>
            <person name="Clum A."/>
            <person name="Steindorff A."/>
            <person name="Ohm R.A."/>
            <person name="Martin F."/>
            <person name="Silar P."/>
            <person name="Natvig D.O."/>
            <person name="Lalanne C."/>
            <person name="Gautier V."/>
            <person name="Ament-Velasquez S.L."/>
            <person name="Kruys A."/>
            <person name="Hutchinson M.I."/>
            <person name="Powell A.J."/>
            <person name="Barry K."/>
            <person name="Miller A.N."/>
            <person name="Grigoriev I.V."/>
            <person name="Debuchy R."/>
            <person name="Gladieux P."/>
            <person name="Hiltunen Thoren M."/>
            <person name="Johannesson H."/>
        </authorList>
    </citation>
    <scope>NUCLEOTIDE SEQUENCE</scope>
    <source>
        <strain evidence="1">FGSC 1904</strain>
    </source>
</reference>
<accession>A0AAE0U245</accession>
<proteinExistence type="predicted"/>
<name>A0AAE0U245_SORBR</name>
<dbReference type="SUPFAM" id="SSF54427">
    <property type="entry name" value="NTF2-like"/>
    <property type="match status" value="1"/>
</dbReference>
<gene>
    <name evidence="1" type="ORF">B0T20DRAFT_107231</name>
</gene>
<dbReference type="EMBL" id="JAUTDP010000017">
    <property type="protein sequence ID" value="KAK3388193.1"/>
    <property type="molecule type" value="Genomic_DNA"/>
</dbReference>
<dbReference type="PANTHER" id="PTHR39401">
    <property type="entry name" value="SNOAL-LIKE DOMAIN-CONTAINING PROTEIN"/>
    <property type="match status" value="1"/>
</dbReference>
<keyword evidence="2" id="KW-1185">Reference proteome</keyword>
<sequence length="180" mass="20113">MDSQHHQNASGYNPTWPTNLDAATHAARANVSQFITHFFQVSDNPDLTEEWLSFFGDEAKLVMGDKVAEGKEEIRTLRKGMWEKVKARKHTVRKVFPAVFPSGTVGGNDDGVLEFMLYGTVVYQFGENGGKEDKMDWAARAELIPQSSTRKDGEGSLEVEGNTTKYVFGRYRVYLAAGVE</sequence>
<organism evidence="1 2">
    <name type="scientific">Sordaria brevicollis</name>
    <dbReference type="NCBI Taxonomy" id="83679"/>
    <lineage>
        <taxon>Eukaryota</taxon>
        <taxon>Fungi</taxon>
        <taxon>Dikarya</taxon>
        <taxon>Ascomycota</taxon>
        <taxon>Pezizomycotina</taxon>
        <taxon>Sordariomycetes</taxon>
        <taxon>Sordariomycetidae</taxon>
        <taxon>Sordariales</taxon>
        <taxon>Sordariaceae</taxon>
        <taxon>Sordaria</taxon>
    </lineage>
</organism>
<dbReference type="Gene3D" id="3.10.450.50">
    <property type="match status" value="1"/>
</dbReference>
<evidence type="ECO:0000313" key="1">
    <source>
        <dbReference type="EMBL" id="KAK3388193.1"/>
    </source>
</evidence>
<dbReference type="AlphaFoldDB" id="A0AAE0U245"/>
<dbReference type="InterPro" id="IPR032710">
    <property type="entry name" value="NTF2-like_dom_sf"/>
</dbReference>
<comment type="caution">
    <text evidence="1">The sequence shown here is derived from an EMBL/GenBank/DDBJ whole genome shotgun (WGS) entry which is preliminary data.</text>
</comment>
<evidence type="ECO:0000313" key="2">
    <source>
        <dbReference type="Proteomes" id="UP001281003"/>
    </source>
</evidence>
<reference evidence="1" key="2">
    <citation type="submission" date="2023-07" db="EMBL/GenBank/DDBJ databases">
        <authorList>
            <consortium name="Lawrence Berkeley National Laboratory"/>
            <person name="Haridas S."/>
            <person name="Hensen N."/>
            <person name="Bonometti L."/>
            <person name="Westerberg I."/>
            <person name="Brannstrom I.O."/>
            <person name="Guillou S."/>
            <person name="Cros-Aarteil S."/>
            <person name="Calhoun S."/>
            <person name="Kuo A."/>
            <person name="Mondo S."/>
            <person name="Pangilinan J."/>
            <person name="Riley R."/>
            <person name="LaButti K."/>
            <person name="Andreopoulos B."/>
            <person name="Lipzen A."/>
            <person name="Chen C."/>
            <person name="Yanf M."/>
            <person name="Daum C."/>
            <person name="Ng V."/>
            <person name="Clum A."/>
            <person name="Steindorff A."/>
            <person name="Ohm R."/>
            <person name="Martin F."/>
            <person name="Silar P."/>
            <person name="Natvig D."/>
            <person name="Lalanne C."/>
            <person name="Gautier V."/>
            <person name="Ament-velasquez S.L."/>
            <person name="Kruys A."/>
            <person name="Hutchinson M.I."/>
            <person name="Powell A.J."/>
            <person name="Barry K."/>
            <person name="Miller A.N."/>
            <person name="Grigoriev I.V."/>
            <person name="Debuchy R."/>
            <person name="Gladieux P."/>
            <person name="Thoren M.H."/>
            <person name="Johannesson H."/>
        </authorList>
    </citation>
    <scope>NUCLEOTIDE SEQUENCE</scope>
    <source>
        <strain evidence="1">FGSC 1904</strain>
    </source>
</reference>
<dbReference type="Proteomes" id="UP001281003">
    <property type="component" value="Unassembled WGS sequence"/>
</dbReference>
<evidence type="ECO:0008006" key="3">
    <source>
        <dbReference type="Google" id="ProtNLM"/>
    </source>
</evidence>
<dbReference type="PANTHER" id="PTHR39401:SF1">
    <property type="entry name" value="SNOAL-LIKE DOMAIN-CONTAINING PROTEIN"/>
    <property type="match status" value="1"/>
</dbReference>
<protein>
    <recommendedName>
        <fullName evidence="3">Fungal specific transcription protein</fullName>
    </recommendedName>
</protein>